<evidence type="ECO:0000256" key="1">
    <source>
        <dbReference type="SAM" id="Phobius"/>
    </source>
</evidence>
<dbReference type="InParanoid" id="A0A164ZLE2"/>
<sequence>MTRAWSWACEAGLGFAGPGKAPDAPLGREAQTIDAWLSSKERVPYRGQGHCTYIRSKKKQKAVMTMMMKMLSTHRWVSAFFTFSASCRSNIPTWAIVNPSSAMASGLDYLIHSFVRLFDPHARHGPERPRPFQGSMIMERWMGLLGSRIFHGALTCILGIFRARALFKLRPATM</sequence>
<reference evidence="2 3" key="1">
    <citation type="journal article" date="2016" name="Fungal Biol.">
        <title>The genome of Xylona heveae provides a window into fungal endophytism.</title>
        <authorList>
            <person name="Gazis R."/>
            <person name="Kuo A."/>
            <person name="Riley R."/>
            <person name="LaButti K."/>
            <person name="Lipzen A."/>
            <person name="Lin J."/>
            <person name="Amirebrahimi M."/>
            <person name="Hesse C.N."/>
            <person name="Spatafora J.W."/>
            <person name="Henrissat B."/>
            <person name="Hainaut M."/>
            <person name="Grigoriev I.V."/>
            <person name="Hibbett D.S."/>
        </authorList>
    </citation>
    <scope>NUCLEOTIDE SEQUENCE [LARGE SCALE GENOMIC DNA]</scope>
    <source>
        <strain evidence="2 3">TC161</strain>
    </source>
</reference>
<keyword evidence="1" id="KW-0812">Transmembrane</keyword>
<dbReference type="AlphaFoldDB" id="A0A164ZLE2"/>
<dbReference type="GeneID" id="28901774"/>
<evidence type="ECO:0000313" key="3">
    <source>
        <dbReference type="Proteomes" id="UP000076632"/>
    </source>
</evidence>
<proteinExistence type="predicted"/>
<keyword evidence="3" id="KW-1185">Reference proteome</keyword>
<keyword evidence="1" id="KW-1133">Transmembrane helix</keyword>
<keyword evidence="1" id="KW-0472">Membrane</keyword>
<protein>
    <submittedName>
        <fullName evidence="2">Uncharacterized protein</fullName>
    </submittedName>
</protein>
<accession>A0A164ZLE2</accession>
<feature type="transmembrane region" description="Helical" evidence="1">
    <location>
        <begin position="141"/>
        <end position="161"/>
    </location>
</feature>
<organism evidence="2 3">
    <name type="scientific">Xylona heveae (strain CBS 132557 / TC161)</name>
    <dbReference type="NCBI Taxonomy" id="1328760"/>
    <lineage>
        <taxon>Eukaryota</taxon>
        <taxon>Fungi</taxon>
        <taxon>Dikarya</taxon>
        <taxon>Ascomycota</taxon>
        <taxon>Pezizomycotina</taxon>
        <taxon>Xylonomycetes</taxon>
        <taxon>Xylonales</taxon>
        <taxon>Xylonaceae</taxon>
        <taxon>Xylona</taxon>
    </lineage>
</organism>
<name>A0A164ZLE2_XYLHT</name>
<dbReference type="EMBL" id="KV407467">
    <property type="protein sequence ID" value="KZF19241.1"/>
    <property type="molecule type" value="Genomic_DNA"/>
</dbReference>
<gene>
    <name evidence="2" type="ORF">L228DRAFT_49301</name>
</gene>
<dbReference type="Proteomes" id="UP000076632">
    <property type="component" value="Unassembled WGS sequence"/>
</dbReference>
<dbReference type="RefSeq" id="XP_018184796.1">
    <property type="nucleotide sequence ID" value="XM_018336637.1"/>
</dbReference>
<evidence type="ECO:0000313" key="2">
    <source>
        <dbReference type="EMBL" id="KZF19241.1"/>
    </source>
</evidence>